<reference evidence="8" key="1">
    <citation type="journal article" date="2023" name="Insect Mol. Biol.">
        <title>Genome sequencing provides insights into the evolution of gene families encoding plant cell wall-degrading enzymes in longhorned beetles.</title>
        <authorList>
            <person name="Shin N.R."/>
            <person name="Okamura Y."/>
            <person name="Kirsch R."/>
            <person name="Pauchet Y."/>
        </authorList>
    </citation>
    <scope>NUCLEOTIDE SEQUENCE</scope>
    <source>
        <strain evidence="8">MMC_N1</strain>
    </source>
</reference>
<organism evidence="8 9">
    <name type="scientific">Molorchus minor</name>
    <dbReference type="NCBI Taxonomy" id="1323400"/>
    <lineage>
        <taxon>Eukaryota</taxon>
        <taxon>Metazoa</taxon>
        <taxon>Ecdysozoa</taxon>
        <taxon>Arthropoda</taxon>
        <taxon>Hexapoda</taxon>
        <taxon>Insecta</taxon>
        <taxon>Pterygota</taxon>
        <taxon>Neoptera</taxon>
        <taxon>Endopterygota</taxon>
        <taxon>Coleoptera</taxon>
        <taxon>Polyphaga</taxon>
        <taxon>Cucujiformia</taxon>
        <taxon>Chrysomeloidea</taxon>
        <taxon>Cerambycidae</taxon>
        <taxon>Lamiinae</taxon>
        <taxon>Monochamini</taxon>
        <taxon>Molorchus</taxon>
    </lineage>
</organism>
<dbReference type="PANTHER" id="PTHR46927">
    <property type="entry name" value="AGAP005574-PA"/>
    <property type="match status" value="1"/>
</dbReference>
<evidence type="ECO:0000256" key="5">
    <source>
        <dbReference type="PROSITE-ProRule" id="PRU00309"/>
    </source>
</evidence>
<gene>
    <name evidence="8" type="ORF">NQ317_015339</name>
</gene>
<dbReference type="SMART" id="SM00980">
    <property type="entry name" value="THAP"/>
    <property type="match status" value="1"/>
</dbReference>
<protein>
    <recommendedName>
        <fullName evidence="7">THAP-type domain-containing protein</fullName>
    </recommendedName>
</protein>
<evidence type="ECO:0000256" key="6">
    <source>
        <dbReference type="SAM" id="MobiDB-lite"/>
    </source>
</evidence>
<dbReference type="PROSITE" id="PS50950">
    <property type="entry name" value="ZF_THAP"/>
    <property type="match status" value="1"/>
</dbReference>
<evidence type="ECO:0000256" key="4">
    <source>
        <dbReference type="ARBA" id="ARBA00023125"/>
    </source>
</evidence>
<dbReference type="InterPro" id="IPR006612">
    <property type="entry name" value="THAP_Znf"/>
</dbReference>
<dbReference type="PANTHER" id="PTHR46927:SF3">
    <property type="entry name" value="THAP-TYPE DOMAIN-CONTAINING PROTEIN"/>
    <property type="match status" value="1"/>
</dbReference>
<dbReference type="Proteomes" id="UP001162164">
    <property type="component" value="Unassembled WGS sequence"/>
</dbReference>
<sequence length="125" mass="14666">MTGNRCAVYGCNNTFSTSKRCEGERQISMHVFPKFKDLVSQTIRKEWVTRCSRRDKFNPDTSRICSEHFTETNYERDLQHELLGLPLRKQFKKTAVPTIGIMKKIPPKSKSAGKRDERMAKRRRN</sequence>
<proteinExistence type="predicted"/>
<evidence type="ECO:0000256" key="2">
    <source>
        <dbReference type="ARBA" id="ARBA00022771"/>
    </source>
</evidence>
<comment type="caution">
    <text evidence="8">The sequence shown here is derived from an EMBL/GenBank/DDBJ whole genome shotgun (WGS) entry which is preliminary data.</text>
</comment>
<accession>A0ABQ9J2R1</accession>
<evidence type="ECO:0000313" key="8">
    <source>
        <dbReference type="EMBL" id="KAJ8971650.1"/>
    </source>
</evidence>
<keyword evidence="2 5" id="KW-0863">Zinc-finger</keyword>
<dbReference type="EMBL" id="JAPWTJ010001451">
    <property type="protein sequence ID" value="KAJ8971650.1"/>
    <property type="molecule type" value="Genomic_DNA"/>
</dbReference>
<evidence type="ECO:0000256" key="1">
    <source>
        <dbReference type="ARBA" id="ARBA00022723"/>
    </source>
</evidence>
<evidence type="ECO:0000259" key="7">
    <source>
        <dbReference type="PROSITE" id="PS50950"/>
    </source>
</evidence>
<dbReference type="SUPFAM" id="SSF57716">
    <property type="entry name" value="Glucocorticoid receptor-like (DNA-binding domain)"/>
    <property type="match status" value="1"/>
</dbReference>
<keyword evidence="1" id="KW-0479">Metal-binding</keyword>
<dbReference type="Pfam" id="PF05485">
    <property type="entry name" value="THAP"/>
    <property type="match status" value="1"/>
</dbReference>
<evidence type="ECO:0000256" key="3">
    <source>
        <dbReference type="ARBA" id="ARBA00022833"/>
    </source>
</evidence>
<evidence type="ECO:0000313" key="9">
    <source>
        <dbReference type="Proteomes" id="UP001162164"/>
    </source>
</evidence>
<feature type="region of interest" description="Disordered" evidence="6">
    <location>
        <begin position="103"/>
        <end position="125"/>
    </location>
</feature>
<dbReference type="InterPro" id="IPR052224">
    <property type="entry name" value="THAP_domain_protein"/>
</dbReference>
<feature type="domain" description="THAP-type" evidence="7">
    <location>
        <begin position="1"/>
        <end position="100"/>
    </location>
</feature>
<keyword evidence="9" id="KW-1185">Reference proteome</keyword>
<keyword evidence="4 5" id="KW-0238">DNA-binding</keyword>
<keyword evidence="3" id="KW-0862">Zinc</keyword>
<name>A0ABQ9J2R1_9CUCU</name>